<evidence type="ECO:0000256" key="1">
    <source>
        <dbReference type="SAM" id="MobiDB-lite"/>
    </source>
</evidence>
<dbReference type="AlphaFoldDB" id="A0A9P0H4S1"/>
<feature type="compositionally biased region" description="Polar residues" evidence="1">
    <location>
        <begin position="85"/>
        <end position="107"/>
    </location>
</feature>
<organism evidence="2 3">
    <name type="scientific">Nezara viridula</name>
    <name type="common">Southern green stink bug</name>
    <name type="synonym">Cimex viridulus</name>
    <dbReference type="NCBI Taxonomy" id="85310"/>
    <lineage>
        <taxon>Eukaryota</taxon>
        <taxon>Metazoa</taxon>
        <taxon>Ecdysozoa</taxon>
        <taxon>Arthropoda</taxon>
        <taxon>Hexapoda</taxon>
        <taxon>Insecta</taxon>
        <taxon>Pterygota</taxon>
        <taxon>Neoptera</taxon>
        <taxon>Paraneoptera</taxon>
        <taxon>Hemiptera</taxon>
        <taxon>Heteroptera</taxon>
        <taxon>Panheteroptera</taxon>
        <taxon>Pentatomomorpha</taxon>
        <taxon>Pentatomoidea</taxon>
        <taxon>Pentatomidae</taxon>
        <taxon>Pentatominae</taxon>
        <taxon>Nezara</taxon>
    </lineage>
</organism>
<dbReference type="OrthoDB" id="6622856at2759"/>
<feature type="region of interest" description="Disordered" evidence="1">
    <location>
        <begin position="291"/>
        <end position="311"/>
    </location>
</feature>
<feature type="compositionally biased region" description="Polar residues" evidence="1">
    <location>
        <begin position="181"/>
        <end position="203"/>
    </location>
</feature>
<evidence type="ECO:0000313" key="2">
    <source>
        <dbReference type="EMBL" id="CAH1395430.1"/>
    </source>
</evidence>
<dbReference type="EMBL" id="OV725079">
    <property type="protein sequence ID" value="CAH1395430.1"/>
    <property type="molecule type" value="Genomic_DNA"/>
</dbReference>
<sequence length="682" mass="78338">MENLSTPIADKKLLTLNGNKTKYYNEDEQISFRNNLTGSASPFLVNISPINHNSNTSKEVTSDHESNEPGTIVHNDPLQDDETSFDCNNSTNSGELVIDDNSNISKEVTSDHESNEPGTNVHNVPLQDDETSFDCNNSTNSGELVIDDNSNISKELTSDHESNEPGTNVHNDPLQDDETSFDCNNSTNSGELVIDDNSNISKEVTSDHESNEPDTNVYNDSVQDVGTSIDCNNSINSEELDGDINKTREVMSEHENNEQDTLAYNDALHDDQASFEYGNMNKSRNMMLDHESAEPDSVSNDSTSSEELDLASTSNCSAEGDYSFSQEVDIESVKDTMMEMSQAVHKYINKIKQLDIFVEWELPNTLIALKGLRKSEGGLKGPLEPEEVSFIKKRLRQFCEEYNINYGAIRACLADKVSKFQFPNELRLKFIQYLCKDYVNDRNPMSIFKAISKLGIRKGRFSEEEENFLIEMYHNYRGSYLHSVCGLMLNRHRNQIFKKFERLKKKGFLGLRPSSNNVKTDRLKLRNLILNDMLNRRNYNVERLKYRLNTRSWSSIGREHNVSPALAKAIYICEIFPQIYAVHPVKFDRFFTKMLYRIKRSDWATWEEVKWKELSSLLYDVGPVFVYVMLRKIIMHCVPKEKWISFRECAEYLHQHVLPYFENGPKKKMLNKILVKRDEKGD</sequence>
<feature type="compositionally biased region" description="Polar residues" evidence="1">
    <location>
        <begin position="213"/>
        <end position="222"/>
    </location>
</feature>
<dbReference type="Proteomes" id="UP001152798">
    <property type="component" value="Chromosome 3"/>
</dbReference>
<proteinExistence type="predicted"/>
<feature type="compositionally biased region" description="Polar residues" evidence="1">
    <location>
        <begin position="50"/>
        <end position="59"/>
    </location>
</feature>
<feature type="compositionally biased region" description="Polar residues" evidence="1">
    <location>
        <begin position="133"/>
        <end position="155"/>
    </location>
</feature>
<gene>
    <name evidence="2" type="ORF">NEZAVI_LOCUS5710</name>
</gene>
<keyword evidence="3" id="KW-1185">Reference proteome</keyword>
<feature type="region of interest" description="Disordered" evidence="1">
    <location>
        <begin position="50"/>
        <end position="222"/>
    </location>
</feature>
<accession>A0A9P0H4S1</accession>
<evidence type="ECO:0000313" key="3">
    <source>
        <dbReference type="Proteomes" id="UP001152798"/>
    </source>
</evidence>
<name>A0A9P0H4S1_NEZVI</name>
<reference evidence="2" key="1">
    <citation type="submission" date="2022-01" db="EMBL/GenBank/DDBJ databases">
        <authorList>
            <person name="King R."/>
        </authorList>
    </citation>
    <scope>NUCLEOTIDE SEQUENCE</scope>
</reference>
<protein>
    <submittedName>
        <fullName evidence="2">Uncharacterized protein</fullName>
    </submittedName>
</protein>